<dbReference type="OrthoDB" id="10252171at2759"/>
<protein>
    <recommendedName>
        <fullName evidence="2">non-specific serine/threonine protein kinase</fullName>
        <ecNumber evidence="2">2.7.11.1</ecNumber>
    </recommendedName>
</protein>
<dbReference type="CDD" id="cd14004">
    <property type="entry name" value="STKc_PASK"/>
    <property type="match status" value="1"/>
</dbReference>
<evidence type="ECO:0000256" key="2">
    <source>
        <dbReference type="ARBA" id="ARBA00012513"/>
    </source>
</evidence>
<dbReference type="EC" id="2.7.11.1" evidence="2"/>
<evidence type="ECO:0000256" key="7">
    <source>
        <dbReference type="ARBA" id="ARBA00022741"/>
    </source>
</evidence>
<evidence type="ECO:0000256" key="12">
    <source>
        <dbReference type="SAM" id="MobiDB-lite"/>
    </source>
</evidence>
<dbReference type="AlphaFoldDB" id="G8YDG8"/>
<comment type="catalytic activity">
    <reaction evidence="11">
        <text>L-seryl-[protein] + ATP = O-phospho-L-seryl-[protein] + ADP + H(+)</text>
        <dbReference type="Rhea" id="RHEA:17989"/>
        <dbReference type="Rhea" id="RHEA-COMP:9863"/>
        <dbReference type="Rhea" id="RHEA-COMP:11604"/>
        <dbReference type="ChEBI" id="CHEBI:15378"/>
        <dbReference type="ChEBI" id="CHEBI:29999"/>
        <dbReference type="ChEBI" id="CHEBI:30616"/>
        <dbReference type="ChEBI" id="CHEBI:83421"/>
        <dbReference type="ChEBI" id="CHEBI:456216"/>
        <dbReference type="EC" id="2.7.11.1"/>
    </reaction>
</comment>
<dbReference type="GO" id="GO:0005524">
    <property type="term" value="F:ATP binding"/>
    <property type="evidence" value="ECO:0007669"/>
    <property type="project" value="UniProtKB-KW"/>
</dbReference>
<sequence>MSDISCLDRGHITKKPAESTGSENEEEFLQISKRKGGSIESKRDKFKNRNLNIDISELNSPSRRNSGSIDVTVKESFDSINDVLKFSRESPHAYSYALLSPNSLALRLNVLKRSLEILKDRPNFLKFINEDNKSIGTGNTGYDSDASHDSIMERPSSRITSHPISPPNEKFKIQSNASSAALAALFESKPKRCGSMPMSDIYSGKGRLKELKKENESKDSNGELLSSDLEDIINLLEKDYSDLSKKSEIASSLHDLSLTSADDDRKVKYNILKTRLLYALASPFMESNLPNLPTNSYFDYQHTPSTPRMSPSIPSSLMPTPISLNTYIGRPFHLMSSSKRTLPQSVFTVQSEAPWNVKAANDLAFLVFGVSKKIIETLTLMDIIAPQFRELVSQKISESYAKEIMGRKSSVGGKDIIFSGEIIAVMRPADKSYAWTSMWAKRNGGIIICMFEQIPCDAFDVIVSKTRDSSDDYDVVSINEVEGSLATNIKEKGEDLKLADLYPSMSSELEDEGEILGHYISQDVNDAERINSTRYYTLNLGNSENVPCAITSFPSENDSEKSELKLKVHSLPYMAGIFVINASSFQIMSCNNSISKNLFGRPLSDLQDKNIESIIPDFRNILQTGIKLQPDNIEMVPGLVLPEHFFRRSEAILRSKKTDKNEKDLFLVSNSIRGKHKDGREICIDVQLHVSSPDIYALWVTYSRQTKKNNTAINRGLKHKKTLTGFISHAENRRKSFEGEVTLPSQLKLFERTNADVMEMSSTGEGITRHSSTRQPKFNTFSIPVTRINSMDSSLGHMLNLKESGEQVRTASNPDSFLSREVSHTESPTVSSGTAASTISSMEGSSNIDYHEGSHYMKFSEDDILRLEDEMLAQKARSCPNWPKEVGTNRRTKKFSDFEIVKVMGGGAYGKVVLVQHKEDKNYTVVTKCIDKERILVDTWVRDRKLGTIPSEIHIMVYLNQEPHPNIIRIIDFYEDSKYYYLETPLFGDPPAIDLFDFIELKKGMTEEECRFIFKQIVSAVYYLHKSGIVHRDIKDENIIVDENGIVKLIDFGSAGHTKSKPFDVFVGTIDYASPEILRGEEYAGKPQDIWALGILLYTILYQENPFYSVDEIMEGDLRIPYVISDKATNLIRKILVRDIDKRPTITDIVEDEWLRI</sequence>
<dbReference type="FunCoup" id="G8YDG8">
    <property type="interactions" value="745"/>
</dbReference>
<feature type="compositionally biased region" description="Polar residues" evidence="12">
    <location>
        <begin position="825"/>
        <end position="843"/>
    </location>
</feature>
<reference evidence="14 15" key="1">
    <citation type="journal article" date="2012" name="G3 (Bethesda)">
        <title>Pichia sorbitophila, an interspecies yeast hybrid reveals early steps of genome resolution following polyploidization.</title>
        <authorList>
            <person name="Leh Louis V."/>
            <person name="Despons L."/>
            <person name="Friedrich A."/>
            <person name="Martin T."/>
            <person name="Durrens P."/>
            <person name="Casaregola S."/>
            <person name="Neuveglise C."/>
            <person name="Fairhead C."/>
            <person name="Marck C."/>
            <person name="Cruz J.A."/>
            <person name="Straub M.L."/>
            <person name="Kugler V."/>
            <person name="Sacerdot C."/>
            <person name="Uzunov Z."/>
            <person name="Thierry A."/>
            <person name="Weiss S."/>
            <person name="Bleykasten C."/>
            <person name="De Montigny J."/>
            <person name="Jacques N."/>
            <person name="Jung P."/>
            <person name="Lemaire M."/>
            <person name="Mallet S."/>
            <person name="Morel G."/>
            <person name="Richard G.F."/>
            <person name="Sarkar A."/>
            <person name="Savel G."/>
            <person name="Schacherer J."/>
            <person name="Seret M.L."/>
            <person name="Talla E."/>
            <person name="Samson G."/>
            <person name="Jubin C."/>
            <person name="Poulain J."/>
            <person name="Vacherie B."/>
            <person name="Barbe V."/>
            <person name="Pelletier E."/>
            <person name="Sherman D.J."/>
            <person name="Westhof E."/>
            <person name="Weissenbach J."/>
            <person name="Baret P.V."/>
            <person name="Wincker P."/>
            <person name="Gaillardin C."/>
            <person name="Dujon B."/>
            <person name="Souciet J.L."/>
        </authorList>
    </citation>
    <scope>NUCLEOTIDE SEQUENCE [LARGE SCALE GENOMIC DNA]</scope>
    <source>
        <strain evidence="15">ATCC MYA-4447 / BCRC 22081 / CBS 7064 / NBRC 10061 / NRRL Y-12695</strain>
    </source>
</reference>
<organism evidence="14 15">
    <name type="scientific">Pichia sorbitophila (strain ATCC MYA-4447 / BCRC 22081 / CBS 7064 / NBRC 10061 / NRRL Y-12695)</name>
    <name type="common">Hybrid yeast</name>
    <dbReference type="NCBI Taxonomy" id="559304"/>
    <lineage>
        <taxon>Eukaryota</taxon>
        <taxon>Fungi</taxon>
        <taxon>Dikarya</taxon>
        <taxon>Ascomycota</taxon>
        <taxon>Saccharomycotina</taxon>
        <taxon>Pichiomycetes</taxon>
        <taxon>Debaryomycetaceae</taxon>
        <taxon>Millerozyma</taxon>
    </lineage>
</organism>
<evidence type="ECO:0000256" key="11">
    <source>
        <dbReference type="ARBA" id="ARBA00048679"/>
    </source>
</evidence>
<proteinExistence type="predicted"/>
<dbReference type="InParanoid" id="G8YDG8"/>
<dbReference type="PROSITE" id="PS50011">
    <property type="entry name" value="PROTEIN_KINASE_DOM"/>
    <property type="match status" value="1"/>
</dbReference>
<dbReference type="Proteomes" id="UP000005222">
    <property type="component" value="Chromosome J"/>
</dbReference>
<dbReference type="PROSITE" id="PS00108">
    <property type="entry name" value="PROTEIN_KINASE_ST"/>
    <property type="match status" value="1"/>
</dbReference>
<dbReference type="HOGENOM" id="CLU_004134_1_0_1"/>
<dbReference type="eggNOG" id="KOG1152">
    <property type="taxonomic scope" value="Eukaryota"/>
</dbReference>
<evidence type="ECO:0000256" key="9">
    <source>
        <dbReference type="ARBA" id="ARBA00022840"/>
    </source>
</evidence>
<dbReference type="Gene3D" id="3.30.200.20">
    <property type="entry name" value="Phosphorylase Kinase, domain 1"/>
    <property type="match status" value="1"/>
</dbReference>
<name>G8YDG8_PICSO</name>
<evidence type="ECO:0000313" key="15">
    <source>
        <dbReference type="Proteomes" id="UP000005222"/>
    </source>
</evidence>
<keyword evidence="15" id="KW-1185">Reference proteome</keyword>
<evidence type="ECO:0000256" key="10">
    <source>
        <dbReference type="ARBA" id="ARBA00047899"/>
    </source>
</evidence>
<dbReference type="SMART" id="SM00220">
    <property type="entry name" value="S_TKc"/>
    <property type="match status" value="1"/>
</dbReference>
<dbReference type="GO" id="GO:0060917">
    <property type="term" value="P:regulation of (1-&gt;6)-beta-D-glucan biosynthetic process"/>
    <property type="evidence" value="ECO:0007669"/>
    <property type="project" value="UniProtKB-ARBA"/>
</dbReference>
<dbReference type="SUPFAM" id="SSF56112">
    <property type="entry name" value="Protein kinase-like (PK-like)"/>
    <property type="match status" value="1"/>
</dbReference>
<evidence type="ECO:0000256" key="8">
    <source>
        <dbReference type="ARBA" id="ARBA00022777"/>
    </source>
</evidence>
<evidence type="ECO:0000313" key="14">
    <source>
        <dbReference type="EMBL" id="CCE82999.1"/>
    </source>
</evidence>
<dbReference type="GO" id="GO:0005829">
    <property type="term" value="C:cytosol"/>
    <property type="evidence" value="ECO:0007669"/>
    <property type="project" value="TreeGrafter"/>
</dbReference>
<feature type="compositionally biased region" description="Polar residues" evidence="12">
    <location>
        <begin position="807"/>
        <end position="816"/>
    </location>
</feature>
<dbReference type="InterPro" id="IPR000719">
    <property type="entry name" value="Prot_kinase_dom"/>
</dbReference>
<keyword evidence="7" id="KW-0547">Nucleotide-binding</keyword>
<keyword evidence="5" id="KW-0597">Phosphoprotein</keyword>
<dbReference type="InterPro" id="IPR011009">
    <property type="entry name" value="Kinase-like_dom_sf"/>
</dbReference>
<keyword evidence="4" id="KW-0723">Serine/threonine-protein kinase</keyword>
<dbReference type="GO" id="GO:0035556">
    <property type="term" value="P:intracellular signal transduction"/>
    <property type="evidence" value="ECO:0007669"/>
    <property type="project" value="TreeGrafter"/>
</dbReference>
<feature type="region of interest" description="Disordered" evidence="12">
    <location>
        <begin position="1"/>
        <end position="37"/>
    </location>
</feature>
<dbReference type="STRING" id="559304.G8YDG8"/>
<dbReference type="PANTHER" id="PTHR24346:SF51">
    <property type="entry name" value="PAS DOMAIN-CONTAINING SERINE_THREONINE-PROTEIN KINASE"/>
    <property type="match status" value="1"/>
</dbReference>
<keyword evidence="3" id="KW-0963">Cytoplasm</keyword>
<keyword evidence="9" id="KW-0067">ATP-binding</keyword>
<dbReference type="EMBL" id="FO082050">
    <property type="protein sequence ID" value="CCE82999.1"/>
    <property type="molecule type" value="Genomic_DNA"/>
</dbReference>
<dbReference type="GO" id="GO:0005634">
    <property type="term" value="C:nucleus"/>
    <property type="evidence" value="ECO:0007669"/>
    <property type="project" value="TreeGrafter"/>
</dbReference>
<dbReference type="FunFam" id="1.10.510.10:FF:000320">
    <property type="entry name" value="Serine/threonine protein kinase"/>
    <property type="match status" value="1"/>
</dbReference>
<dbReference type="PANTHER" id="PTHR24346">
    <property type="entry name" value="MAP/MICROTUBULE AFFINITY-REGULATING KINASE"/>
    <property type="match status" value="1"/>
</dbReference>
<evidence type="ECO:0000256" key="5">
    <source>
        <dbReference type="ARBA" id="ARBA00022553"/>
    </source>
</evidence>
<feature type="region of interest" description="Disordered" evidence="12">
    <location>
        <begin position="805"/>
        <end position="843"/>
    </location>
</feature>
<accession>G8YDG8</accession>
<evidence type="ECO:0000256" key="1">
    <source>
        <dbReference type="ARBA" id="ARBA00004496"/>
    </source>
</evidence>
<evidence type="ECO:0000259" key="13">
    <source>
        <dbReference type="PROSITE" id="PS50011"/>
    </source>
</evidence>
<feature type="domain" description="Protein kinase" evidence="13">
    <location>
        <begin position="898"/>
        <end position="1155"/>
    </location>
</feature>
<keyword evidence="8" id="KW-0418">Kinase</keyword>
<dbReference type="Gene3D" id="1.10.510.10">
    <property type="entry name" value="Transferase(Phosphotransferase) domain 1"/>
    <property type="match status" value="1"/>
</dbReference>
<dbReference type="Pfam" id="PF00069">
    <property type="entry name" value="Pkinase"/>
    <property type="match status" value="1"/>
</dbReference>
<dbReference type="InterPro" id="IPR008271">
    <property type="entry name" value="Ser/Thr_kinase_AS"/>
</dbReference>
<gene>
    <name evidence="14" type="primary">Piso0_002772</name>
    <name evidence="14" type="ORF">GNLVRS01_PISO0J19237g</name>
</gene>
<comment type="subcellular location">
    <subcellularLocation>
        <location evidence="1">Cytoplasm</location>
    </subcellularLocation>
</comment>
<keyword evidence="6" id="KW-0808">Transferase</keyword>
<evidence type="ECO:0000256" key="4">
    <source>
        <dbReference type="ARBA" id="ARBA00022527"/>
    </source>
</evidence>
<dbReference type="GO" id="GO:0004674">
    <property type="term" value="F:protein serine/threonine kinase activity"/>
    <property type="evidence" value="ECO:0007669"/>
    <property type="project" value="UniProtKB-KW"/>
</dbReference>
<evidence type="ECO:0000256" key="6">
    <source>
        <dbReference type="ARBA" id="ARBA00022679"/>
    </source>
</evidence>
<comment type="catalytic activity">
    <reaction evidence="10">
        <text>L-threonyl-[protein] + ATP = O-phospho-L-threonyl-[protein] + ADP + H(+)</text>
        <dbReference type="Rhea" id="RHEA:46608"/>
        <dbReference type="Rhea" id="RHEA-COMP:11060"/>
        <dbReference type="Rhea" id="RHEA-COMP:11605"/>
        <dbReference type="ChEBI" id="CHEBI:15378"/>
        <dbReference type="ChEBI" id="CHEBI:30013"/>
        <dbReference type="ChEBI" id="CHEBI:30616"/>
        <dbReference type="ChEBI" id="CHEBI:61977"/>
        <dbReference type="ChEBI" id="CHEBI:456216"/>
        <dbReference type="EC" id="2.7.11.1"/>
    </reaction>
</comment>
<feature type="compositionally biased region" description="Basic and acidic residues" evidence="12">
    <location>
        <begin position="1"/>
        <end position="17"/>
    </location>
</feature>
<dbReference type="GO" id="GO:0045719">
    <property type="term" value="P:negative regulation of glycogen biosynthetic process"/>
    <property type="evidence" value="ECO:0007669"/>
    <property type="project" value="TreeGrafter"/>
</dbReference>
<evidence type="ECO:0000256" key="3">
    <source>
        <dbReference type="ARBA" id="ARBA00022490"/>
    </source>
</evidence>
<dbReference type="FunFam" id="3.30.200.20:FF:000314">
    <property type="entry name" value="Serine/threonine protein kinase"/>
    <property type="match status" value="1"/>
</dbReference>
<dbReference type="OMA" id="KFANEIH"/>